<dbReference type="EMBL" id="LT629770">
    <property type="protein sequence ID" value="SDS26891.1"/>
    <property type="molecule type" value="Genomic_DNA"/>
</dbReference>
<dbReference type="Pfam" id="PF04107">
    <property type="entry name" value="GCS2"/>
    <property type="match status" value="1"/>
</dbReference>
<dbReference type="GO" id="GO:0004357">
    <property type="term" value="F:glutamate-cysteine ligase activity"/>
    <property type="evidence" value="ECO:0007669"/>
    <property type="project" value="UniProtKB-EC"/>
</dbReference>
<dbReference type="PANTHER" id="PTHR36510">
    <property type="entry name" value="GLUTAMATE--CYSTEINE LIGASE 2-RELATED"/>
    <property type="match status" value="1"/>
</dbReference>
<dbReference type="EC" id="6.3.2.2" evidence="5"/>
<keyword evidence="3 5" id="KW-0067">ATP-binding</keyword>
<dbReference type="GO" id="GO:0005524">
    <property type="term" value="F:ATP binding"/>
    <property type="evidence" value="ECO:0007669"/>
    <property type="project" value="UniProtKB-KW"/>
</dbReference>
<dbReference type="Proteomes" id="UP000182126">
    <property type="component" value="Chromosome I"/>
</dbReference>
<dbReference type="AlphaFoldDB" id="A0A1H1QTS7"/>
<comment type="catalytic activity">
    <reaction evidence="4 5">
        <text>L-cysteine + L-glutamate + ATP = gamma-L-glutamyl-L-cysteine + ADP + phosphate + H(+)</text>
        <dbReference type="Rhea" id="RHEA:13285"/>
        <dbReference type="ChEBI" id="CHEBI:15378"/>
        <dbReference type="ChEBI" id="CHEBI:29985"/>
        <dbReference type="ChEBI" id="CHEBI:30616"/>
        <dbReference type="ChEBI" id="CHEBI:35235"/>
        <dbReference type="ChEBI" id="CHEBI:43474"/>
        <dbReference type="ChEBI" id="CHEBI:58173"/>
        <dbReference type="ChEBI" id="CHEBI:456216"/>
        <dbReference type="EC" id="6.3.2.2"/>
    </reaction>
</comment>
<organism evidence="6 7">
    <name type="scientific">Microbacterium paraoxydans</name>
    <dbReference type="NCBI Taxonomy" id="199592"/>
    <lineage>
        <taxon>Bacteria</taxon>
        <taxon>Bacillati</taxon>
        <taxon>Actinomycetota</taxon>
        <taxon>Actinomycetes</taxon>
        <taxon>Micrococcales</taxon>
        <taxon>Microbacteriaceae</taxon>
        <taxon>Microbacterium</taxon>
    </lineage>
</organism>
<evidence type="ECO:0000256" key="2">
    <source>
        <dbReference type="ARBA" id="ARBA00022741"/>
    </source>
</evidence>
<evidence type="ECO:0000256" key="5">
    <source>
        <dbReference type="HAMAP-Rule" id="MF_01609"/>
    </source>
</evidence>
<keyword evidence="1 5" id="KW-0436">Ligase</keyword>
<dbReference type="InterPro" id="IPR006336">
    <property type="entry name" value="GCS2"/>
</dbReference>
<dbReference type="GeneID" id="36300920"/>
<dbReference type="PANTHER" id="PTHR36510:SF1">
    <property type="entry name" value="GLUTAMATE--CYSTEINE LIGASE 2-RELATED"/>
    <property type="match status" value="1"/>
</dbReference>
<proteinExistence type="inferred from homology"/>
<dbReference type="InterPro" id="IPR011793">
    <property type="entry name" value="YbdK"/>
</dbReference>
<dbReference type="Gene3D" id="3.30.590.20">
    <property type="match status" value="1"/>
</dbReference>
<dbReference type="InterPro" id="IPR050141">
    <property type="entry name" value="GCL_type2/YbdK_subfam"/>
</dbReference>
<evidence type="ECO:0000313" key="7">
    <source>
        <dbReference type="Proteomes" id="UP000182126"/>
    </source>
</evidence>
<protein>
    <recommendedName>
        <fullName evidence="5">Putative glutamate--cysteine ligase 2</fullName>
        <ecNumber evidence="5">6.3.2.2</ecNumber>
    </recommendedName>
    <alternativeName>
        <fullName evidence="5">Gamma-glutamylcysteine synthetase 2</fullName>
        <shortName evidence="5">GCS 2</shortName>
        <shortName evidence="5">Gamma-GCS 2</shortName>
    </alternativeName>
</protein>
<dbReference type="NCBIfam" id="TIGR02050">
    <property type="entry name" value="gshA_cyan_rel"/>
    <property type="match status" value="1"/>
</dbReference>
<dbReference type="GO" id="GO:0042398">
    <property type="term" value="P:modified amino acid biosynthetic process"/>
    <property type="evidence" value="ECO:0007669"/>
    <property type="project" value="InterPro"/>
</dbReference>
<accession>A0A1H1QTS7</accession>
<dbReference type="eggNOG" id="COG2170">
    <property type="taxonomic scope" value="Bacteria"/>
</dbReference>
<evidence type="ECO:0000256" key="4">
    <source>
        <dbReference type="ARBA" id="ARBA00048819"/>
    </source>
</evidence>
<name>A0A1H1QTS7_9MICO</name>
<dbReference type="HAMAP" id="MF_01609">
    <property type="entry name" value="Glu_cys_ligase_2"/>
    <property type="match status" value="1"/>
</dbReference>
<dbReference type="RefSeq" id="WP_083370917.1">
    <property type="nucleotide sequence ID" value="NZ_JBFBMG010000003.1"/>
</dbReference>
<keyword evidence="2 5" id="KW-0547">Nucleotide-binding</keyword>
<evidence type="ECO:0000256" key="3">
    <source>
        <dbReference type="ARBA" id="ARBA00022840"/>
    </source>
</evidence>
<evidence type="ECO:0000313" key="6">
    <source>
        <dbReference type="EMBL" id="SDS26891.1"/>
    </source>
</evidence>
<comment type="function">
    <text evidence="5">ATP-dependent carboxylate-amine ligase which exhibits weak glutamate--cysteine ligase activity.</text>
</comment>
<reference evidence="6 7" key="1">
    <citation type="submission" date="2016-10" db="EMBL/GenBank/DDBJ databases">
        <authorList>
            <person name="de Groot N.N."/>
        </authorList>
    </citation>
    <scope>NUCLEOTIDE SEQUENCE [LARGE SCALE GENOMIC DNA]</scope>
    <source>
        <strain evidence="6 7">DSM 15019</strain>
    </source>
</reference>
<gene>
    <name evidence="6" type="ORF">SAMN04489809_1473</name>
</gene>
<comment type="similarity">
    <text evidence="5">Belongs to the glutamate--cysteine ligase type 2 family. YbdK subfamily.</text>
</comment>
<dbReference type="SUPFAM" id="SSF55931">
    <property type="entry name" value="Glutamine synthetase/guanido kinase"/>
    <property type="match status" value="1"/>
</dbReference>
<dbReference type="InterPro" id="IPR014746">
    <property type="entry name" value="Gln_synth/guanido_kin_cat_dom"/>
</dbReference>
<evidence type="ECO:0000256" key="1">
    <source>
        <dbReference type="ARBA" id="ARBA00022598"/>
    </source>
</evidence>
<sequence>MTRFGIEEEFLLLDEDSLVPVALSGDILERIGDDVTAGRVTTEYLASQVEALTDPVRTGAEAVQQLSALRTAIGTQARARRAIAAPTGSPFTTLRSPRLSPSAHYDDVARRLAHLTREHEVNGLHVHVEVPDEEERVRALNRLRAWLPLLLALSTNSPFGNGLDTGFASWRSMLIRRLPSSWCPPRFADVDDYRARVDQLLALGTIGEATSLSWAVRLSERYPTVEARVADTQLTAEDAVLSALLTRGIALASGQRIVADETETIDASIWMASRAGMTARIVDPLTGEVCPAWTVAEHLVDDIGPVLDDLGDADAVRAGLDRLRADGTGAARQRAAHARDGLPGLRRLLQEGTGTPAA</sequence>